<dbReference type="EMBL" id="KY971610">
    <property type="protein sequence ID" value="ASD52041.1"/>
    <property type="molecule type" value="Genomic_DNA"/>
</dbReference>
<dbReference type="GO" id="GO:0004519">
    <property type="term" value="F:endonuclease activity"/>
    <property type="evidence" value="ECO:0007669"/>
    <property type="project" value="UniProtKB-KW"/>
</dbReference>
<dbReference type="InterPro" id="IPR038729">
    <property type="entry name" value="Rad50/SbcC_AAA"/>
</dbReference>
<dbReference type="GO" id="GO:0016887">
    <property type="term" value="F:ATP hydrolysis activity"/>
    <property type="evidence" value="ECO:0007669"/>
    <property type="project" value="InterPro"/>
</dbReference>
<evidence type="ECO:0000256" key="1">
    <source>
        <dbReference type="SAM" id="Coils"/>
    </source>
</evidence>
<proteinExistence type="predicted"/>
<dbReference type="SUPFAM" id="SSF52540">
    <property type="entry name" value="P-loop containing nucleoside triphosphate hydrolases"/>
    <property type="match status" value="1"/>
</dbReference>
<dbReference type="Pfam" id="PF13476">
    <property type="entry name" value="AAA_23"/>
    <property type="match status" value="1"/>
</dbReference>
<dbReference type="GO" id="GO:0006302">
    <property type="term" value="P:double-strand break repair"/>
    <property type="evidence" value="ECO:0007669"/>
    <property type="project" value="InterPro"/>
</dbReference>
<feature type="coiled-coil region" evidence="1">
    <location>
        <begin position="308"/>
        <end position="394"/>
    </location>
</feature>
<keyword evidence="4" id="KW-1185">Reference proteome</keyword>
<dbReference type="InterPro" id="IPR027417">
    <property type="entry name" value="P-loop_NTPase"/>
</dbReference>
<feature type="coiled-coil region" evidence="1">
    <location>
        <begin position="178"/>
        <end position="237"/>
    </location>
</feature>
<keyword evidence="1" id="KW-0175">Coiled coil</keyword>
<organism evidence="3 4">
    <name type="scientific">Pseudomonas phage PspYZU05</name>
    <dbReference type="NCBI Taxonomy" id="1983556"/>
    <lineage>
        <taxon>Viruses</taxon>
        <taxon>Duplodnaviria</taxon>
        <taxon>Heunggongvirae</taxon>
        <taxon>Uroviricota</taxon>
        <taxon>Caudoviricetes</taxon>
        <taxon>Pantevenvirales</taxon>
        <taxon>Straboviridae</taxon>
        <taxon>Jiangsuvirus</taxon>
        <taxon>Jiangsuvirus pspyzu05</taxon>
    </lineage>
</organism>
<keyword evidence="3" id="KW-0540">Nuclease</keyword>
<protein>
    <submittedName>
        <fullName evidence="3">Endonuclease subunit</fullName>
    </submittedName>
</protein>
<evidence type="ECO:0000259" key="2">
    <source>
        <dbReference type="Pfam" id="PF13476"/>
    </source>
</evidence>
<sequence>MREFELEEITYRNLMAVGQQPVNIKLNGFKKTLVTGINGAGKSSILEAVTFGLFGKPFRNITKTQLINSTNKKDLHVRLVMKFNGSRFIIERGQKPNIFTVEKDGVKLDEAASVKDFQTYFEEMIRMNYQSFKQVVVLGTAGYVPFMALNAASRRTLVEDLLEIGVLAEMDKINKTNIRELTQQLSVIDIKKDSLESQIRVYKESEDKQKQLSEGNIARMQEMYSSLVSDVRKLKEELLEQTDLLTNHVLSDDPSSALIDVVSKMATVKATVDSYTKVTKLYSTGGDCPTCLQGLVNDSLVTKINHKLQDYNVASEKLKEKHAELSRLKSEHQELLSVQRGYANNINSLKSRITSIANQAKQVKQNIDSTTAEVVLYTNEIADLTNQVESIIQEKSSMVMEKYHRGILTEMLKDTGIKASIVDRYIPLFNKRIKYYLNEVMQAEYTFTLDNKFNETISSRGREAFSYDSFSQGEKARIDISLLFTWRDIAEMVSGVKINCLFLDEVFDGSFDAQGIKHVQQIINKMDACVYVISHKDHNPDDYNRHLKLRKVGRFTVLD</sequence>
<evidence type="ECO:0000313" key="4">
    <source>
        <dbReference type="Proteomes" id="UP000247773"/>
    </source>
</evidence>
<keyword evidence="3" id="KW-0255">Endonuclease</keyword>
<keyword evidence="3" id="KW-0378">Hydrolase</keyword>
<accession>A0A2U7NF26</accession>
<dbReference type="Gene3D" id="3.40.50.300">
    <property type="entry name" value="P-loop containing nucleotide triphosphate hydrolases"/>
    <property type="match status" value="2"/>
</dbReference>
<gene>
    <name evidence="3" type="ORF">PspYZU05_89</name>
</gene>
<reference evidence="3 4" key="1">
    <citation type="submission" date="2017-04" db="EMBL/GenBank/DDBJ databases">
        <title>Isolation of lytic bacteriophages infecting Pseudomonas strains for biocontrol of fish and shrimp spoilage during chilled storage.</title>
        <authorList>
            <person name="Yang Z."/>
            <person name="Tao X."/>
            <person name="Gao L."/>
            <person name="Rao S."/>
        </authorList>
    </citation>
    <scope>NUCLEOTIDE SEQUENCE [LARGE SCALE GENOMIC DNA]</scope>
</reference>
<evidence type="ECO:0000313" key="3">
    <source>
        <dbReference type="EMBL" id="ASD52041.1"/>
    </source>
</evidence>
<dbReference type="Proteomes" id="UP000247773">
    <property type="component" value="Genome"/>
</dbReference>
<dbReference type="PANTHER" id="PTHR32114">
    <property type="entry name" value="ABC TRANSPORTER ABCH.3"/>
    <property type="match status" value="1"/>
</dbReference>
<feature type="domain" description="Rad50/SbcC-type AAA" evidence="2">
    <location>
        <begin position="9"/>
        <end position="213"/>
    </location>
</feature>
<dbReference type="PANTHER" id="PTHR32114:SF2">
    <property type="entry name" value="ABC TRANSPORTER ABCH.3"/>
    <property type="match status" value="1"/>
</dbReference>
<name>A0A2U7NF26_9CAUD</name>